<organism evidence="9 10">
    <name type="scientific">Metabacillus idriensis</name>
    <dbReference type="NCBI Taxonomy" id="324768"/>
    <lineage>
        <taxon>Bacteria</taxon>
        <taxon>Bacillati</taxon>
        <taxon>Bacillota</taxon>
        <taxon>Bacilli</taxon>
        <taxon>Bacillales</taxon>
        <taxon>Bacillaceae</taxon>
        <taxon>Metabacillus</taxon>
    </lineage>
</organism>
<dbReference type="InterPro" id="IPR001021">
    <property type="entry name" value="Ribosomal_bL25_long"/>
</dbReference>
<evidence type="ECO:0000256" key="5">
    <source>
        <dbReference type="HAMAP-Rule" id="MF_01334"/>
    </source>
</evidence>
<reference evidence="9 10" key="1">
    <citation type="submission" date="2019-11" db="EMBL/GenBank/DDBJ databases">
        <title>Bacillus idriensis genome.</title>
        <authorList>
            <person name="Konopka E.N."/>
            <person name="Newman J.D."/>
        </authorList>
    </citation>
    <scope>NUCLEOTIDE SEQUENCE [LARGE SCALE GENOMIC DNA]</scope>
    <source>
        <strain evidence="9 10">DSM 19097</strain>
    </source>
</reference>
<dbReference type="Pfam" id="PF01386">
    <property type="entry name" value="Ribosomal_L25p"/>
    <property type="match status" value="1"/>
</dbReference>
<gene>
    <name evidence="5" type="primary">rplY</name>
    <name evidence="5" type="synonym">ctc</name>
    <name evidence="9" type="ORF">GJU41_23785</name>
</gene>
<dbReference type="PANTHER" id="PTHR33284:SF1">
    <property type="entry name" value="RIBOSOMAL PROTEIN L25_GLN-TRNA SYNTHETASE, ANTI-CODON-BINDING DOMAIN-CONTAINING PROTEIN"/>
    <property type="match status" value="1"/>
</dbReference>
<sequence>MTTLKVKERTEFTNSARRKVREQGHVPAVIYGKSTDAKSISLDSIELIKTLREEGRNAIIKLDLNGKSHSVMLYEMQTDPLKNEIVHADFHVVNLKEDVEVEVPITLTGDAAGVKDGGVLQQPMYQASITAKPGDIPQSIEVDISELGVNDTLTIKDVKVSGKYTFNHEDDEVVASILPPQQEEEIDSGEQQESGEPDNAEGRENEEGSSEDEKQS</sequence>
<evidence type="ECO:0000256" key="1">
    <source>
        <dbReference type="ARBA" id="ARBA00022730"/>
    </source>
</evidence>
<dbReference type="GO" id="GO:0006412">
    <property type="term" value="P:translation"/>
    <property type="evidence" value="ECO:0007669"/>
    <property type="project" value="UniProtKB-UniRule"/>
</dbReference>
<keyword evidence="3 5" id="KW-0689">Ribosomal protein</keyword>
<evidence type="ECO:0000256" key="6">
    <source>
        <dbReference type="SAM" id="MobiDB-lite"/>
    </source>
</evidence>
<dbReference type="EMBL" id="WKKF01000020">
    <property type="protein sequence ID" value="MRX56964.1"/>
    <property type="molecule type" value="Genomic_DNA"/>
</dbReference>
<dbReference type="InterPro" id="IPR020057">
    <property type="entry name" value="Ribosomal_bL25_b-dom"/>
</dbReference>
<dbReference type="InterPro" id="IPR020930">
    <property type="entry name" value="Ribosomal_uL5_bac-type"/>
</dbReference>
<dbReference type="SUPFAM" id="SSF50715">
    <property type="entry name" value="Ribosomal protein L25-like"/>
    <property type="match status" value="1"/>
</dbReference>
<comment type="caution">
    <text evidence="9">The sequence shown here is derived from an EMBL/GenBank/DDBJ whole genome shotgun (WGS) entry which is preliminary data.</text>
</comment>
<evidence type="ECO:0000256" key="3">
    <source>
        <dbReference type="ARBA" id="ARBA00022980"/>
    </source>
</evidence>
<evidence type="ECO:0000259" key="8">
    <source>
        <dbReference type="Pfam" id="PF14693"/>
    </source>
</evidence>
<dbReference type="InterPro" id="IPR029751">
    <property type="entry name" value="Ribosomal_L25_dom"/>
</dbReference>
<keyword evidence="10" id="KW-1185">Reference proteome</keyword>
<dbReference type="GO" id="GO:0003735">
    <property type="term" value="F:structural constituent of ribosome"/>
    <property type="evidence" value="ECO:0007669"/>
    <property type="project" value="InterPro"/>
</dbReference>
<dbReference type="CDD" id="cd00495">
    <property type="entry name" value="Ribosomal_L25_TL5_CTC"/>
    <property type="match status" value="1"/>
</dbReference>
<evidence type="ECO:0000256" key="2">
    <source>
        <dbReference type="ARBA" id="ARBA00022884"/>
    </source>
</evidence>
<dbReference type="Pfam" id="PF14693">
    <property type="entry name" value="Ribosomal_TL5_C"/>
    <property type="match status" value="1"/>
</dbReference>
<feature type="domain" description="Large ribosomal subunit protein bL25 beta" evidence="8">
    <location>
        <begin position="99"/>
        <end position="181"/>
    </location>
</feature>
<accession>A0A6I2MHX9</accession>
<dbReference type="GO" id="GO:0022625">
    <property type="term" value="C:cytosolic large ribosomal subunit"/>
    <property type="evidence" value="ECO:0007669"/>
    <property type="project" value="TreeGrafter"/>
</dbReference>
<feature type="compositionally biased region" description="Acidic residues" evidence="6">
    <location>
        <begin position="182"/>
        <end position="199"/>
    </location>
</feature>
<keyword evidence="4 5" id="KW-0687">Ribonucleoprotein</keyword>
<dbReference type="Gene3D" id="2.170.120.20">
    <property type="entry name" value="Ribosomal protein L25, beta domain"/>
    <property type="match status" value="1"/>
</dbReference>
<feature type="region of interest" description="Disordered" evidence="6">
    <location>
        <begin position="174"/>
        <end position="216"/>
    </location>
</feature>
<dbReference type="AlphaFoldDB" id="A0A6I2MHX9"/>
<dbReference type="Gene3D" id="2.40.240.10">
    <property type="entry name" value="Ribosomal Protein L25, Chain P"/>
    <property type="match status" value="1"/>
</dbReference>
<dbReference type="NCBIfam" id="TIGR00731">
    <property type="entry name" value="bL25_bact_ctc"/>
    <property type="match status" value="1"/>
</dbReference>
<evidence type="ECO:0000256" key="4">
    <source>
        <dbReference type="ARBA" id="ARBA00023274"/>
    </source>
</evidence>
<dbReference type="InterPro" id="IPR037121">
    <property type="entry name" value="Ribosomal_bL25_C"/>
</dbReference>
<comment type="similarity">
    <text evidence="5">Belongs to the bacterial ribosomal protein bL25 family. CTC subfamily.</text>
</comment>
<proteinExistence type="inferred from homology"/>
<keyword evidence="2 5" id="KW-0694">RNA-binding</keyword>
<evidence type="ECO:0000313" key="10">
    <source>
        <dbReference type="Proteomes" id="UP000441585"/>
    </source>
</evidence>
<dbReference type="GO" id="GO:0008097">
    <property type="term" value="F:5S rRNA binding"/>
    <property type="evidence" value="ECO:0007669"/>
    <property type="project" value="InterPro"/>
</dbReference>
<comment type="function">
    <text evidence="5">This is one of the proteins that binds to the 5S RNA in the ribosome where it forms part of the central protuberance.</text>
</comment>
<evidence type="ECO:0000259" key="7">
    <source>
        <dbReference type="Pfam" id="PF01386"/>
    </source>
</evidence>
<keyword evidence="1 5" id="KW-0699">rRNA-binding</keyword>
<name>A0A6I2MHX9_9BACI</name>
<feature type="domain" description="Large ribosomal subunit protein bL25 L25" evidence="7">
    <location>
        <begin position="4"/>
        <end position="90"/>
    </location>
</feature>
<dbReference type="InterPro" id="IPR011035">
    <property type="entry name" value="Ribosomal_bL25/Gln-tRNA_synth"/>
</dbReference>
<dbReference type="RefSeq" id="WP_070877650.1">
    <property type="nucleotide sequence ID" value="NZ_CAJGAA010000015.1"/>
</dbReference>
<comment type="subunit">
    <text evidence="5">Part of the 50S ribosomal subunit; part of the 5S rRNA/L5/L18/L25 subcomplex. Contacts the 5S rRNA. Binds to the 5S rRNA independently of L5 and L18.</text>
</comment>
<dbReference type="Proteomes" id="UP000441585">
    <property type="component" value="Unassembled WGS sequence"/>
</dbReference>
<evidence type="ECO:0000313" key="9">
    <source>
        <dbReference type="EMBL" id="MRX56964.1"/>
    </source>
</evidence>
<dbReference type="NCBIfam" id="NF004133">
    <property type="entry name" value="PRK05618.2-4"/>
    <property type="match status" value="1"/>
</dbReference>
<dbReference type="HAMAP" id="MF_01334">
    <property type="entry name" value="Ribosomal_bL25_CTC"/>
    <property type="match status" value="1"/>
</dbReference>
<feature type="compositionally biased region" description="Basic and acidic residues" evidence="6">
    <location>
        <begin position="200"/>
        <end position="216"/>
    </location>
</feature>
<dbReference type="PANTHER" id="PTHR33284">
    <property type="entry name" value="RIBOSOMAL PROTEIN L25/GLN-TRNA SYNTHETASE, ANTI-CODON-BINDING DOMAIN-CONTAINING PROTEIN"/>
    <property type="match status" value="1"/>
</dbReference>
<dbReference type="InterPro" id="IPR020056">
    <property type="entry name" value="Rbsml_bL25/Gln-tRNA_synth_N"/>
</dbReference>
<protein>
    <recommendedName>
        <fullName evidence="5">Large ribosomal subunit protein bL25</fullName>
    </recommendedName>
    <alternativeName>
        <fullName evidence="5">General stress protein CTC</fullName>
    </alternativeName>
</protein>